<organism evidence="12 13">
    <name type="scientific">Elsinoe australis</name>
    <dbReference type="NCBI Taxonomy" id="40998"/>
    <lineage>
        <taxon>Eukaryota</taxon>
        <taxon>Fungi</taxon>
        <taxon>Dikarya</taxon>
        <taxon>Ascomycota</taxon>
        <taxon>Pezizomycotina</taxon>
        <taxon>Dothideomycetes</taxon>
        <taxon>Dothideomycetidae</taxon>
        <taxon>Myriangiales</taxon>
        <taxon>Elsinoaceae</taxon>
        <taxon>Elsinoe</taxon>
    </lineage>
</organism>
<dbReference type="GO" id="GO:0008270">
    <property type="term" value="F:zinc ion binding"/>
    <property type="evidence" value="ECO:0007669"/>
    <property type="project" value="InterPro"/>
</dbReference>
<feature type="region of interest" description="Disordered" evidence="10">
    <location>
        <begin position="1"/>
        <end position="72"/>
    </location>
</feature>
<evidence type="ECO:0000313" key="13">
    <source>
        <dbReference type="Proteomes" id="UP000243723"/>
    </source>
</evidence>
<feature type="compositionally biased region" description="Basic and acidic residues" evidence="10">
    <location>
        <begin position="14"/>
        <end position="38"/>
    </location>
</feature>
<dbReference type="Pfam" id="PF24990">
    <property type="entry name" value="PAS_13"/>
    <property type="match status" value="1"/>
</dbReference>
<feature type="compositionally biased region" description="Polar residues" evidence="10">
    <location>
        <begin position="194"/>
        <end position="210"/>
    </location>
</feature>
<dbReference type="STRING" id="40998.A0A2P7YE15"/>
<feature type="region of interest" description="Disordered" evidence="10">
    <location>
        <begin position="635"/>
        <end position="654"/>
    </location>
</feature>
<dbReference type="EMBL" id="NHZQ01000447">
    <property type="protein sequence ID" value="PSK34206.1"/>
    <property type="molecule type" value="Genomic_DNA"/>
</dbReference>
<dbReference type="GO" id="GO:0005634">
    <property type="term" value="C:nucleus"/>
    <property type="evidence" value="ECO:0007669"/>
    <property type="project" value="UniProtKB-SubCell"/>
</dbReference>
<feature type="compositionally biased region" description="Polar residues" evidence="10">
    <location>
        <begin position="40"/>
        <end position="52"/>
    </location>
</feature>
<evidence type="ECO:0000256" key="1">
    <source>
        <dbReference type="ARBA" id="ARBA00004123"/>
    </source>
</evidence>
<keyword evidence="13" id="KW-1185">Reference proteome</keyword>
<comment type="subcellular location">
    <subcellularLocation>
        <location evidence="1">Nucleus</location>
    </subcellularLocation>
</comment>
<comment type="caution">
    <text evidence="12">The sequence shown here is derived from an EMBL/GenBank/DDBJ whole genome shotgun (WGS) entry which is preliminary data.</text>
</comment>
<dbReference type="AlphaFoldDB" id="A0A2P7YE15"/>
<dbReference type="GO" id="GO:0009267">
    <property type="term" value="P:cellular response to starvation"/>
    <property type="evidence" value="ECO:0007669"/>
    <property type="project" value="TreeGrafter"/>
</dbReference>
<keyword evidence="9" id="KW-0539">Nucleus</keyword>
<protein>
    <submittedName>
        <fullName evidence="12">Transcription activator of gluconeoproteinsis ERT1-1</fullName>
    </submittedName>
</protein>
<sequence>MAANSRDGAGSPDHFTEDIDHHIDDSTMTDIRDGEGSDGKSPSNSHNGSNDETPAKKNAKDPSRPRRKKARRACFACQRAHLTCGDERPCLRCVKRGLQDSCTDGHRKKAKYLHDAPSEALVPGMGGTYQPHSGPQKASKEQRTGSSASPLTQTGSYLPTRTPTSEFGGGFQSGGVTGQSQSPQAREASMVDAFSSTGRGSFSTDSQQMSAMPPPPTGDQDPGRMRQTSQSYNMPFDPSDPHFFNFDISGFGNHYGAQEFGILGHMTSGAFGESPDDSGLMSSMGSGMDYNLATGYSPMGTNYQYGGNAFSNWPNNQPSSRHNSASHGFNNMQGNEIYPGAFAIGEGGPGSISSASPGNTGLDINNNTYNSSPVSSAQHNMYAPRRSQPDFTNSSAASHTTTGASHQSTTNPFAPLRLPDTDRRRRRDPSIIYQSVKEPYSYTTGFHLLTAFLAKRFSKDKTLRIAKALASIRPSFISCTRELSRDDLVFMEKGFQRNLLLYDDFLNAYGCPTLIIRRTGEVAAVSKEFSLLTGWRRDVLLGKEPNLNVNYGGGGGDSTGTGASSRGLSTPKQLNNGAEIEPGRPQPVFVAELLDDDTAVEFYEDFAKMAFGDSRGSVMRRGKLLKYKTKDDPGWAEGVDGSGQERNGDAQQMGRMGGGINVLGEKDGKVDVMFCHTVKRDTFDIPMMVVMNFLPIIP</sequence>
<evidence type="ECO:0000256" key="4">
    <source>
        <dbReference type="ARBA" id="ARBA00022723"/>
    </source>
</evidence>
<evidence type="ECO:0000256" key="10">
    <source>
        <dbReference type="SAM" id="MobiDB-lite"/>
    </source>
</evidence>
<dbReference type="PANTHER" id="PTHR47659:SF1">
    <property type="entry name" value="TRANSCRIPTION ACTIVATOR OF GLUCONEOGENESIS ERT1"/>
    <property type="match status" value="1"/>
</dbReference>
<dbReference type="SUPFAM" id="SSF57701">
    <property type="entry name" value="Zn2/Cys6 DNA-binding domain"/>
    <property type="match status" value="1"/>
</dbReference>
<feature type="region of interest" description="Disordered" evidence="10">
    <location>
        <begin position="121"/>
        <end position="229"/>
    </location>
</feature>
<feature type="compositionally biased region" description="Polar residues" evidence="10">
    <location>
        <begin position="144"/>
        <end position="164"/>
    </location>
</feature>
<dbReference type="InterPro" id="IPR050335">
    <property type="entry name" value="ERT1_acuK_gluconeogen_tf"/>
</dbReference>
<keyword evidence="8" id="KW-0804">Transcription</keyword>
<evidence type="ECO:0000256" key="7">
    <source>
        <dbReference type="ARBA" id="ARBA00023125"/>
    </source>
</evidence>
<proteinExistence type="inferred from homology"/>
<dbReference type="GO" id="GO:0000977">
    <property type="term" value="F:RNA polymerase II transcription regulatory region sequence-specific DNA binding"/>
    <property type="evidence" value="ECO:0007669"/>
    <property type="project" value="TreeGrafter"/>
</dbReference>
<feature type="compositionally biased region" description="Basic and acidic residues" evidence="10">
    <location>
        <begin position="53"/>
        <end position="64"/>
    </location>
</feature>
<dbReference type="InterPro" id="IPR056751">
    <property type="entry name" value="PAS_13"/>
</dbReference>
<dbReference type="PANTHER" id="PTHR47659">
    <property type="entry name" value="ZN(II)2CYS6 TRANSCRIPTION FACTOR (EUROFUNG)-RELATED"/>
    <property type="match status" value="1"/>
</dbReference>
<dbReference type="InterPro" id="IPR036864">
    <property type="entry name" value="Zn2-C6_fun-type_DNA-bd_sf"/>
</dbReference>
<feature type="domain" description="Zn(2)-C6 fungal-type" evidence="11">
    <location>
        <begin position="73"/>
        <end position="104"/>
    </location>
</feature>
<feature type="compositionally biased region" description="Gly residues" evidence="10">
    <location>
        <begin position="167"/>
        <end position="177"/>
    </location>
</feature>
<evidence type="ECO:0000313" key="12">
    <source>
        <dbReference type="EMBL" id="PSK34206.1"/>
    </source>
</evidence>
<dbReference type="OrthoDB" id="2538135at2759"/>
<dbReference type="InterPro" id="IPR001138">
    <property type="entry name" value="Zn2Cys6_DnaBD"/>
</dbReference>
<evidence type="ECO:0000259" key="11">
    <source>
        <dbReference type="PROSITE" id="PS50048"/>
    </source>
</evidence>
<feature type="region of interest" description="Disordered" evidence="10">
    <location>
        <begin position="349"/>
        <end position="428"/>
    </location>
</feature>
<evidence type="ECO:0000256" key="6">
    <source>
        <dbReference type="ARBA" id="ARBA00023015"/>
    </source>
</evidence>
<comment type="similarity">
    <text evidence="2">Belongs to the ERT1/acuK family.</text>
</comment>
<dbReference type="GO" id="GO:0006094">
    <property type="term" value="P:gluconeogenesis"/>
    <property type="evidence" value="ECO:0007669"/>
    <property type="project" value="UniProtKB-KW"/>
</dbReference>
<dbReference type="GO" id="GO:0000981">
    <property type="term" value="F:DNA-binding transcription factor activity, RNA polymerase II-specific"/>
    <property type="evidence" value="ECO:0007669"/>
    <property type="project" value="InterPro"/>
</dbReference>
<accession>A0A2P7YE15</accession>
<dbReference type="Gene3D" id="4.10.240.10">
    <property type="entry name" value="Zn(2)-C6 fungal-type DNA-binding domain"/>
    <property type="match status" value="1"/>
</dbReference>
<keyword evidence="5" id="KW-0862">Zinc</keyword>
<name>A0A2P7YE15_9PEZI</name>
<evidence type="ECO:0000256" key="5">
    <source>
        <dbReference type="ARBA" id="ARBA00022833"/>
    </source>
</evidence>
<keyword evidence="6" id="KW-0805">Transcription regulation</keyword>
<feature type="compositionally biased region" description="Low complexity" evidence="10">
    <location>
        <begin position="392"/>
        <end position="418"/>
    </location>
</feature>
<evidence type="ECO:0000256" key="9">
    <source>
        <dbReference type="ARBA" id="ARBA00023242"/>
    </source>
</evidence>
<dbReference type="Proteomes" id="UP000243723">
    <property type="component" value="Unassembled WGS sequence"/>
</dbReference>
<reference evidence="12 13" key="1">
    <citation type="submission" date="2017-05" db="EMBL/GenBank/DDBJ databases">
        <title>Draft genome sequence of Elsinoe australis.</title>
        <authorList>
            <person name="Cheng Q."/>
        </authorList>
    </citation>
    <scope>NUCLEOTIDE SEQUENCE [LARGE SCALE GENOMIC DNA]</scope>
    <source>
        <strain evidence="12 13">NL1</strain>
    </source>
</reference>
<evidence type="ECO:0000256" key="8">
    <source>
        <dbReference type="ARBA" id="ARBA00023163"/>
    </source>
</evidence>
<gene>
    <name evidence="12" type="ORF">B9Z65_8532</name>
</gene>
<keyword evidence="7" id="KW-0238">DNA-binding</keyword>
<dbReference type="CDD" id="cd00067">
    <property type="entry name" value="GAL4"/>
    <property type="match status" value="1"/>
</dbReference>
<dbReference type="SMART" id="SM00066">
    <property type="entry name" value="GAL4"/>
    <property type="match status" value="1"/>
</dbReference>
<keyword evidence="4" id="KW-0479">Metal-binding</keyword>
<keyword evidence="3" id="KW-0312">Gluconeogenesis</keyword>
<feature type="compositionally biased region" description="Polar residues" evidence="10">
    <location>
        <begin position="362"/>
        <end position="379"/>
    </location>
</feature>
<evidence type="ECO:0000256" key="3">
    <source>
        <dbReference type="ARBA" id="ARBA00022432"/>
    </source>
</evidence>
<evidence type="ECO:0000256" key="2">
    <source>
        <dbReference type="ARBA" id="ARBA00010855"/>
    </source>
</evidence>
<dbReference type="PROSITE" id="PS50048">
    <property type="entry name" value="ZN2_CY6_FUNGAL_2"/>
    <property type="match status" value="1"/>
</dbReference>